<keyword evidence="6 8" id="KW-1133">Transmembrane helix</keyword>
<feature type="transmembrane region" description="Helical" evidence="8">
    <location>
        <begin position="327"/>
        <end position="352"/>
    </location>
</feature>
<proteinExistence type="inferred from homology"/>
<feature type="transmembrane region" description="Helical" evidence="8">
    <location>
        <begin position="231"/>
        <end position="258"/>
    </location>
</feature>
<dbReference type="PANTHER" id="PTHR43357">
    <property type="entry name" value="INNER MEMBRANE ABC TRANSPORTER PERMEASE PROTEIN YDCV"/>
    <property type="match status" value="1"/>
</dbReference>
<feature type="transmembrane region" description="Helical" evidence="8">
    <location>
        <begin position="452"/>
        <end position="471"/>
    </location>
</feature>
<dbReference type="Gene3D" id="1.10.3720.10">
    <property type="entry name" value="MetI-like"/>
    <property type="match status" value="2"/>
</dbReference>
<dbReference type="Pfam" id="PF00528">
    <property type="entry name" value="BPD_transp_1"/>
    <property type="match status" value="2"/>
</dbReference>
<organism evidence="10 11">
    <name type="scientific">Candidatus Phycosocius spiralis</name>
    <dbReference type="NCBI Taxonomy" id="2815099"/>
    <lineage>
        <taxon>Bacteria</taxon>
        <taxon>Pseudomonadati</taxon>
        <taxon>Pseudomonadota</taxon>
        <taxon>Alphaproteobacteria</taxon>
        <taxon>Caulobacterales</taxon>
        <taxon>Caulobacterales incertae sedis</taxon>
        <taxon>Candidatus Phycosocius</taxon>
    </lineage>
</organism>
<feature type="transmembrane region" description="Helical" evidence="8">
    <location>
        <begin position="193"/>
        <end position="211"/>
    </location>
</feature>
<evidence type="ECO:0000256" key="5">
    <source>
        <dbReference type="ARBA" id="ARBA00022692"/>
    </source>
</evidence>
<evidence type="ECO:0000256" key="2">
    <source>
        <dbReference type="ARBA" id="ARBA00022448"/>
    </source>
</evidence>
<dbReference type="CDD" id="cd06261">
    <property type="entry name" value="TM_PBP2"/>
    <property type="match status" value="2"/>
</dbReference>
<reference evidence="10" key="2">
    <citation type="journal article" date="2023" name="ISME Commun">
        <title>Characterization of a bloom-associated alphaproteobacterial lineage, 'Candidatus Phycosocius': insights into freshwater algal-bacterial interactions.</title>
        <authorList>
            <person name="Tanabe Y."/>
            <person name="Yamaguchi H."/>
            <person name="Yoshida M."/>
            <person name="Kai A."/>
            <person name="Okazaki Y."/>
        </authorList>
    </citation>
    <scope>NUCLEOTIDE SEQUENCE</scope>
    <source>
        <strain evidence="10">BOTRYCO-1</strain>
    </source>
</reference>
<protein>
    <submittedName>
        <fullName evidence="10">Iron(III) ABC transporter permease</fullName>
    </submittedName>
</protein>
<feature type="transmembrane region" description="Helical" evidence="8">
    <location>
        <begin position="289"/>
        <end position="315"/>
    </location>
</feature>
<evidence type="ECO:0000256" key="8">
    <source>
        <dbReference type="RuleBase" id="RU363032"/>
    </source>
</evidence>
<keyword evidence="7 8" id="KW-0472">Membrane</keyword>
<reference evidence="10" key="1">
    <citation type="submission" date="2021-05" db="EMBL/GenBank/DDBJ databases">
        <authorList>
            <person name="Tanabe Y."/>
        </authorList>
    </citation>
    <scope>NUCLEOTIDE SEQUENCE</scope>
    <source>
        <strain evidence="10">BOTRYCO-1</strain>
    </source>
</reference>
<dbReference type="InterPro" id="IPR035906">
    <property type="entry name" value="MetI-like_sf"/>
</dbReference>
<keyword evidence="5 8" id="KW-0812">Transmembrane</keyword>
<feature type="domain" description="ABC transmembrane type-1" evidence="9">
    <location>
        <begin position="77"/>
        <end position="256"/>
    </location>
</feature>
<feature type="domain" description="ABC transmembrane type-1" evidence="9">
    <location>
        <begin position="327"/>
        <end position="522"/>
    </location>
</feature>
<feature type="transmembrane region" description="Helical" evidence="8">
    <location>
        <begin position="83"/>
        <end position="105"/>
    </location>
</feature>
<evidence type="ECO:0000256" key="6">
    <source>
        <dbReference type="ARBA" id="ARBA00022989"/>
    </source>
</evidence>
<keyword evidence="3" id="KW-1003">Cell membrane</keyword>
<feature type="transmembrane region" description="Helical" evidence="8">
    <location>
        <begin position="139"/>
        <end position="158"/>
    </location>
</feature>
<gene>
    <name evidence="10" type="ORF">PsB1_2034</name>
</gene>
<keyword evidence="4" id="KW-0997">Cell inner membrane</keyword>
<dbReference type="PANTHER" id="PTHR43357:SF3">
    <property type="entry name" value="FE(3+)-TRANSPORT SYSTEM PERMEASE PROTEIN FBPB 2"/>
    <property type="match status" value="1"/>
</dbReference>
<evidence type="ECO:0000313" key="10">
    <source>
        <dbReference type="EMBL" id="GIU67880.1"/>
    </source>
</evidence>
<evidence type="ECO:0000256" key="1">
    <source>
        <dbReference type="ARBA" id="ARBA00004429"/>
    </source>
</evidence>
<evidence type="ECO:0000313" key="11">
    <source>
        <dbReference type="Proteomes" id="UP001161064"/>
    </source>
</evidence>
<dbReference type="InterPro" id="IPR000515">
    <property type="entry name" value="MetI-like"/>
</dbReference>
<sequence>MITSDGLDLQDTDASYTGATLGYTTLVRRQHSRVKGWVLLAFVMAIPGLPVLFALAAACQPSASFSHIVDWLLTDMVWTTVKLAVISTCGACMIGVVAAWLVTAYDFWGRGLLSWTLALPLAMPAYVAAYAWGDLTGSRGFYVAVLVYITTLYPYVYLAARSAFEAQSVCALEAARLLGAGPLTRFFKIALPLARPAIGAGAALMGLEIAADFGAADHLGLSTLTTGIFKAWFSFGDLAAAARLAALLLLGVIILVCLERANRSGRVGGGASSWRSLVRVKLKGVWHGFASLGCIALLSFALIVPIGHLILLAIANGLPERSLLQPIASTAFLCILGASATLITASLSAFLAQNGKRVKACVHVASLAGYATPGAVTALGILAALTFGGHHFVAALSGPVAIFGLTYAYVARFSAAGLEPISAGLERCTRSMLEAAATLGANNWQRFLRLEAPLAVPSVFAAALIIAVEIAKELPATTLLRPFGIDTLAVRAHAYAADERLGAAAWPALAIVGLALIPTVWFSHRLSKSRAGQK</sequence>
<dbReference type="PROSITE" id="PS50928">
    <property type="entry name" value="ABC_TM1"/>
    <property type="match status" value="2"/>
</dbReference>
<evidence type="ECO:0000256" key="4">
    <source>
        <dbReference type="ARBA" id="ARBA00022519"/>
    </source>
</evidence>
<comment type="caution">
    <text evidence="10">The sequence shown here is derived from an EMBL/GenBank/DDBJ whole genome shotgun (WGS) entry which is preliminary data.</text>
</comment>
<dbReference type="SUPFAM" id="SSF161098">
    <property type="entry name" value="MetI-like"/>
    <property type="match status" value="2"/>
</dbReference>
<evidence type="ECO:0000256" key="3">
    <source>
        <dbReference type="ARBA" id="ARBA00022475"/>
    </source>
</evidence>
<keyword evidence="2 8" id="KW-0813">Transport</keyword>
<dbReference type="Proteomes" id="UP001161064">
    <property type="component" value="Unassembled WGS sequence"/>
</dbReference>
<feature type="transmembrane region" description="Helical" evidence="8">
    <location>
        <begin position="364"/>
        <end position="385"/>
    </location>
</feature>
<feature type="transmembrane region" description="Helical" evidence="8">
    <location>
        <begin position="391"/>
        <end position="410"/>
    </location>
</feature>
<feature type="transmembrane region" description="Helical" evidence="8">
    <location>
        <begin position="504"/>
        <end position="524"/>
    </location>
</feature>
<feature type="transmembrane region" description="Helical" evidence="8">
    <location>
        <begin position="37"/>
        <end position="63"/>
    </location>
</feature>
<comment type="similarity">
    <text evidence="8">Belongs to the binding-protein-dependent transport system permease family.</text>
</comment>
<dbReference type="RefSeq" id="WP_284361146.1">
    <property type="nucleotide sequence ID" value="NZ_BPFZ01000015.1"/>
</dbReference>
<accession>A0ABQ4PY90</accession>
<keyword evidence="11" id="KW-1185">Reference proteome</keyword>
<evidence type="ECO:0000259" key="9">
    <source>
        <dbReference type="PROSITE" id="PS50928"/>
    </source>
</evidence>
<evidence type="ECO:0000256" key="7">
    <source>
        <dbReference type="ARBA" id="ARBA00023136"/>
    </source>
</evidence>
<name>A0ABQ4PY90_9PROT</name>
<dbReference type="EMBL" id="BPFZ01000015">
    <property type="protein sequence ID" value="GIU67880.1"/>
    <property type="molecule type" value="Genomic_DNA"/>
</dbReference>
<feature type="transmembrane region" description="Helical" evidence="8">
    <location>
        <begin position="112"/>
        <end position="133"/>
    </location>
</feature>
<comment type="subcellular location">
    <subcellularLocation>
        <location evidence="1">Cell inner membrane</location>
        <topology evidence="1">Multi-pass membrane protein</topology>
    </subcellularLocation>
    <subcellularLocation>
        <location evidence="8">Cell membrane</location>
        <topology evidence="8">Multi-pass membrane protein</topology>
    </subcellularLocation>
</comment>